<dbReference type="SMART" id="SM01017">
    <property type="entry name" value="Arrestin_C"/>
    <property type="match status" value="1"/>
</dbReference>
<dbReference type="Pfam" id="PF02752">
    <property type="entry name" value="Arrestin_C"/>
    <property type="match status" value="1"/>
</dbReference>
<dbReference type="Proteomes" id="UP000694044">
    <property type="component" value="Unassembled WGS sequence"/>
</dbReference>
<evidence type="ECO:0000256" key="1">
    <source>
        <dbReference type="SAM" id="MobiDB-lite"/>
    </source>
</evidence>
<evidence type="ECO:0000313" key="4">
    <source>
        <dbReference type="Proteomes" id="UP000694044"/>
    </source>
</evidence>
<keyword evidence="4" id="KW-1185">Reference proteome</keyword>
<dbReference type="PANTHER" id="PTHR11188:SF17">
    <property type="entry name" value="FI21816P1"/>
    <property type="match status" value="1"/>
</dbReference>
<proteinExistence type="predicted"/>
<dbReference type="PANTHER" id="PTHR11188">
    <property type="entry name" value="ARRESTIN DOMAIN CONTAINING PROTEIN"/>
    <property type="match status" value="1"/>
</dbReference>
<dbReference type="OrthoDB" id="7785529at2759"/>
<evidence type="ECO:0000259" key="2">
    <source>
        <dbReference type="SMART" id="SM01017"/>
    </source>
</evidence>
<feature type="region of interest" description="Disordered" evidence="1">
    <location>
        <begin position="375"/>
        <end position="403"/>
    </location>
</feature>
<dbReference type="AlphaFoldDB" id="A0A8T1VUT0"/>
<accession>A0A8T1VUT0</accession>
<feature type="compositionally biased region" description="Low complexity" evidence="1">
    <location>
        <begin position="388"/>
        <end position="397"/>
    </location>
</feature>
<organism evidence="3 4">
    <name type="scientific">Phytophthora pseudosyringae</name>
    <dbReference type="NCBI Taxonomy" id="221518"/>
    <lineage>
        <taxon>Eukaryota</taxon>
        <taxon>Sar</taxon>
        <taxon>Stramenopiles</taxon>
        <taxon>Oomycota</taxon>
        <taxon>Peronosporomycetes</taxon>
        <taxon>Peronosporales</taxon>
        <taxon>Peronosporaceae</taxon>
        <taxon>Phytophthora</taxon>
    </lineage>
</organism>
<reference evidence="3" key="1">
    <citation type="submission" date="2021-02" db="EMBL/GenBank/DDBJ databases">
        <authorList>
            <person name="Palmer J.M."/>
        </authorList>
    </citation>
    <scope>NUCLEOTIDE SEQUENCE</scope>
    <source>
        <strain evidence="3">SCRP734</strain>
    </source>
</reference>
<evidence type="ECO:0000313" key="3">
    <source>
        <dbReference type="EMBL" id="KAG7383700.1"/>
    </source>
</evidence>
<dbReference type="EMBL" id="JAGDFM010000169">
    <property type="protein sequence ID" value="KAG7383700.1"/>
    <property type="molecule type" value="Genomic_DNA"/>
</dbReference>
<comment type="caution">
    <text evidence="3">The sequence shown here is derived from an EMBL/GenBank/DDBJ whole genome shotgun (WGS) entry which is preliminary data.</text>
</comment>
<dbReference type="GO" id="GO:0005737">
    <property type="term" value="C:cytoplasm"/>
    <property type="evidence" value="ECO:0007669"/>
    <property type="project" value="TreeGrafter"/>
</dbReference>
<dbReference type="InterPro" id="IPR011021">
    <property type="entry name" value="Arrestin-like_N"/>
</dbReference>
<gene>
    <name evidence="3" type="ORF">PHYPSEUDO_003379</name>
</gene>
<dbReference type="InterPro" id="IPR011022">
    <property type="entry name" value="Arrestin_C-like"/>
</dbReference>
<dbReference type="InterPro" id="IPR050357">
    <property type="entry name" value="Arrestin_domain-protein"/>
</dbReference>
<protein>
    <recommendedName>
        <fullName evidence="2">Arrestin C-terminal-like domain-containing protein</fullName>
    </recommendedName>
</protein>
<feature type="domain" description="Arrestin C-terminal-like" evidence="2">
    <location>
        <begin position="204"/>
        <end position="338"/>
    </location>
</feature>
<dbReference type="GO" id="GO:0015031">
    <property type="term" value="P:protein transport"/>
    <property type="evidence" value="ECO:0007669"/>
    <property type="project" value="TreeGrafter"/>
</dbReference>
<name>A0A8T1VUT0_9STRA</name>
<sequence>MLSLDNLLAHLTSATTTSDLHDMGKMAKALGLGVKGSLAVALDRSHYLAGDLMHGSVVLSVTEPLDFTSLVLRVRGKEMLTWTEGGGQAAAVYLREHLHLDQEIELSAEQQSYQPGEYVYPICVQLADSLPDSFHISGRDAGVMGRIDASLSYSATAVMAVKGKFSADMEAKKAFVVQRPPVGQPVRSLENSASAEIHMLRLMKKGTCSVAAQLPSNVHVAGDVLLAQTRVHNDTSKDMSRLSMMLYEDVTVDLDASKQKSEGSLCVSRQEFPGVQAGKTLEQVLDLPLVTKTSPSRPVSAAIESHFLTTKYRLVIKCHFRLCRSVSVDFPVEILRKLVLGAAYAPTATVLPAVAATAATSPSDVNAEVMQTVAVAPRRKSASDGRSSRSSMNSTRSPTATLD</sequence>
<dbReference type="Pfam" id="PF00339">
    <property type="entry name" value="Arrestin_N"/>
    <property type="match status" value="1"/>
</dbReference>